<reference evidence="2" key="1">
    <citation type="submission" date="2021-02" db="EMBL/GenBank/DDBJ databases">
        <authorList>
            <person name="Nowell W R."/>
        </authorList>
    </citation>
    <scope>NUCLEOTIDE SEQUENCE</scope>
</reference>
<sequence>MATLSNAQVLSTTKPTCPRCHRNDRAYNDGAIGSAAAAAAKFSYHRFNHGALRDPEIRNSDRYLAASCGGSNGGSRVVLNATDFLDAYLDAASATYYGCRQDHHAGDGSLGYIGKKTRYCYFKIPIDSAIYVCDYKH</sequence>
<dbReference type="EMBL" id="CAJNOM010000948">
    <property type="protein sequence ID" value="CAF1580852.1"/>
    <property type="molecule type" value="Genomic_DNA"/>
</dbReference>
<organism evidence="2 3">
    <name type="scientific">Adineta steineri</name>
    <dbReference type="NCBI Taxonomy" id="433720"/>
    <lineage>
        <taxon>Eukaryota</taxon>
        <taxon>Metazoa</taxon>
        <taxon>Spiralia</taxon>
        <taxon>Gnathifera</taxon>
        <taxon>Rotifera</taxon>
        <taxon>Eurotatoria</taxon>
        <taxon>Bdelloidea</taxon>
        <taxon>Adinetida</taxon>
        <taxon>Adinetidae</taxon>
        <taxon>Adineta</taxon>
    </lineage>
</organism>
<gene>
    <name evidence="1" type="ORF">BJG266_LOCUS32899</name>
    <name evidence="2" type="ORF">QVE165_LOCUS50011</name>
</gene>
<dbReference type="Proteomes" id="UP000663877">
    <property type="component" value="Unassembled WGS sequence"/>
</dbReference>
<name>A0A815ZA25_9BILA</name>
<evidence type="ECO:0000313" key="2">
    <source>
        <dbReference type="EMBL" id="CAF1580852.1"/>
    </source>
</evidence>
<dbReference type="Proteomes" id="UP000663832">
    <property type="component" value="Unassembled WGS sequence"/>
</dbReference>
<comment type="caution">
    <text evidence="2">The sequence shown here is derived from an EMBL/GenBank/DDBJ whole genome shotgun (WGS) entry which is preliminary data.</text>
</comment>
<dbReference type="EMBL" id="CAJNOI010000587">
    <property type="protein sequence ID" value="CAF1312603.1"/>
    <property type="molecule type" value="Genomic_DNA"/>
</dbReference>
<accession>A0A815ZA25</accession>
<dbReference type="AlphaFoldDB" id="A0A815ZA25"/>
<proteinExistence type="predicted"/>
<protein>
    <submittedName>
        <fullName evidence="2">Uncharacterized protein</fullName>
    </submittedName>
</protein>
<evidence type="ECO:0000313" key="1">
    <source>
        <dbReference type="EMBL" id="CAF1312603.1"/>
    </source>
</evidence>
<keyword evidence="3" id="KW-1185">Reference proteome</keyword>
<evidence type="ECO:0000313" key="3">
    <source>
        <dbReference type="Proteomes" id="UP000663832"/>
    </source>
</evidence>